<reference evidence="1" key="1">
    <citation type="submission" date="2024-07" db="EMBL/GenBank/DDBJ databases">
        <authorList>
            <person name="Yu S.T."/>
        </authorList>
    </citation>
    <scope>NUCLEOTIDE SEQUENCE</scope>
    <source>
        <strain evidence="1">R28</strain>
    </source>
</reference>
<gene>
    <name evidence="1" type="ORF">AB5J49_31010</name>
</gene>
<accession>A0AB39Q756</accession>
<name>A0AB39Q756_9ACTN</name>
<proteinExistence type="predicted"/>
<dbReference type="RefSeq" id="WP_369172169.1">
    <property type="nucleotide sequence ID" value="NZ_CP163439.1"/>
</dbReference>
<dbReference type="EMBL" id="CP163439">
    <property type="protein sequence ID" value="XDQ37415.1"/>
    <property type="molecule type" value="Genomic_DNA"/>
</dbReference>
<dbReference type="AlphaFoldDB" id="A0AB39Q756"/>
<protein>
    <submittedName>
        <fullName evidence="1">Uncharacterized protein</fullName>
    </submittedName>
</protein>
<organism evidence="1">
    <name type="scientific">Streptomyces sp. R28</name>
    <dbReference type="NCBI Taxonomy" id="3238628"/>
    <lineage>
        <taxon>Bacteria</taxon>
        <taxon>Bacillati</taxon>
        <taxon>Actinomycetota</taxon>
        <taxon>Actinomycetes</taxon>
        <taxon>Kitasatosporales</taxon>
        <taxon>Streptomycetaceae</taxon>
        <taxon>Streptomyces</taxon>
    </lineage>
</organism>
<evidence type="ECO:0000313" key="1">
    <source>
        <dbReference type="EMBL" id="XDQ37415.1"/>
    </source>
</evidence>
<sequence length="89" mass="9556">MQEQVLSPLGFLRRKIANLENNLAGYGLGQAKALEKAPAGRYCSESPAVFVNDLRKGHKTYISSKEAGWPDCYAKTVNGQALCGKSPAA</sequence>